<name>A0AAD7VG82_QUISA</name>
<dbReference type="InterPro" id="IPR017937">
    <property type="entry name" value="Thioredoxin_CS"/>
</dbReference>
<dbReference type="AlphaFoldDB" id="A0AAD7VG82"/>
<dbReference type="PANTHER" id="PTHR10438">
    <property type="entry name" value="THIOREDOXIN"/>
    <property type="match status" value="1"/>
</dbReference>
<dbReference type="PRINTS" id="PR00421">
    <property type="entry name" value="THIOREDOXIN"/>
</dbReference>
<dbReference type="PROSITE" id="PS51352">
    <property type="entry name" value="THIOREDOXIN_2"/>
    <property type="match status" value="1"/>
</dbReference>
<dbReference type="EMBL" id="JARAOO010000003">
    <property type="protein sequence ID" value="KAJ7974454.1"/>
    <property type="molecule type" value="Genomic_DNA"/>
</dbReference>
<dbReference type="InterPro" id="IPR013766">
    <property type="entry name" value="Thioredoxin_domain"/>
</dbReference>
<evidence type="ECO:0000313" key="3">
    <source>
        <dbReference type="Proteomes" id="UP001163823"/>
    </source>
</evidence>
<dbReference type="CDD" id="cd02947">
    <property type="entry name" value="TRX_family"/>
    <property type="match status" value="1"/>
</dbReference>
<feature type="domain" description="Thioredoxin" evidence="1">
    <location>
        <begin position="19"/>
        <end position="148"/>
    </location>
</feature>
<dbReference type="KEGG" id="qsa:O6P43_004524"/>
<dbReference type="Pfam" id="PF00085">
    <property type="entry name" value="Thioredoxin"/>
    <property type="match status" value="1"/>
</dbReference>
<reference evidence="2" key="1">
    <citation type="journal article" date="2023" name="Science">
        <title>Elucidation of the pathway for biosynthesis of saponin adjuvants from the soapbark tree.</title>
        <authorList>
            <person name="Reed J."/>
            <person name="Orme A."/>
            <person name="El-Demerdash A."/>
            <person name="Owen C."/>
            <person name="Martin L.B.B."/>
            <person name="Misra R.C."/>
            <person name="Kikuchi S."/>
            <person name="Rejzek M."/>
            <person name="Martin A.C."/>
            <person name="Harkess A."/>
            <person name="Leebens-Mack J."/>
            <person name="Louveau T."/>
            <person name="Stephenson M.J."/>
            <person name="Osbourn A."/>
        </authorList>
    </citation>
    <scope>NUCLEOTIDE SEQUENCE</scope>
    <source>
        <strain evidence="2">S10</strain>
    </source>
</reference>
<dbReference type="PANTHER" id="PTHR10438:SF413">
    <property type="entry name" value="THIOREDOXIN H2"/>
    <property type="match status" value="1"/>
</dbReference>
<evidence type="ECO:0000259" key="1">
    <source>
        <dbReference type="PROSITE" id="PS51352"/>
    </source>
</evidence>
<dbReference type="InterPro" id="IPR050620">
    <property type="entry name" value="Thioredoxin_H-type-like"/>
</dbReference>
<organism evidence="2 3">
    <name type="scientific">Quillaja saponaria</name>
    <name type="common">Soap bark tree</name>
    <dbReference type="NCBI Taxonomy" id="32244"/>
    <lineage>
        <taxon>Eukaryota</taxon>
        <taxon>Viridiplantae</taxon>
        <taxon>Streptophyta</taxon>
        <taxon>Embryophyta</taxon>
        <taxon>Tracheophyta</taxon>
        <taxon>Spermatophyta</taxon>
        <taxon>Magnoliopsida</taxon>
        <taxon>eudicotyledons</taxon>
        <taxon>Gunneridae</taxon>
        <taxon>Pentapetalae</taxon>
        <taxon>rosids</taxon>
        <taxon>fabids</taxon>
        <taxon>Fabales</taxon>
        <taxon>Quillajaceae</taxon>
        <taxon>Quillaja</taxon>
    </lineage>
</organism>
<dbReference type="InterPro" id="IPR036249">
    <property type="entry name" value="Thioredoxin-like_sf"/>
</dbReference>
<dbReference type="Proteomes" id="UP001163823">
    <property type="component" value="Chromosome 3"/>
</dbReference>
<protein>
    <submittedName>
        <fullName evidence="2">Thioredoxin</fullName>
    </submittedName>
</protein>
<sequence>MVEIEANVLSVKIAFLTVSCQLEDCPPVDKTSTVGSKPLEVLSFHSSARWQLHLNESKDSSQLVVIDFSASWCGPCKFIEPEIHALANKYTDVEFVKIDVDELTDVAQEFQVQAMPTFVLVKKGLLGPRRMSLRRRLRNTGHHRLLLD</sequence>
<dbReference type="SUPFAM" id="SSF52833">
    <property type="entry name" value="Thioredoxin-like"/>
    <property type="match status" value="1"/>
</dbReference>
<dbReference type="Gene3D" id="3.40.30.10">
    <property type="entry name" value="Glutaredoxin"/>
    <property type="match status" value="1"/>
</dbReference>
<comment type="caution">
    <text evidence="2">The sequence shown here is derived from an EMBL/GenBank/DDBJ whole genome shotgun (WGS) entry which is preliminary data.</text>
</comment>
<dbReference type="PROSITE" id="PS00194">
    <property type="entry name" value="THIOREDOXIN_1"/>
    <property type="match status" value="1"/>
</dbReference>
<accession>A0AAD7VG82</accession>
<evidence type="ECO:0000313" key="2">
    <source>
        <dbReference type="EMBL" id="KAJ7974454.1"/>
    </source>
</evidence>
<proteinExistence type="predicted"/>
<keyword evidence="3" id="KW-1185">Reference proteome</keyword>
<gene>
    <name evidence="2" type="ORF">O6P43_004524</name>
</gene>